<name>A0ACB9P319_9MYRT</name>
<comment type="caution">
    <text evidence="1">The sequence shown here is derived from an EMBL/GenBank/DDBJ whole genome shotgun (WGS) entry which is preliminary data.</text>
</comment>
<proteinExistence type="predicted"/>
<dbReference type="EMBL" id="CM042886">
    <property type="protein sequence ID" value="KAI4342741.1"/>
    <property type="molecule type" value="Genomic_DNA"/>
</dbReference>
<reference evidence="2" key="1">
    <citation type="journal article" date="2023" name="Front. Plant Sci.">
        <title>Chromosomal-level genome assembly of Melastoma candidum provides insights into trichome evolution.</title>
        <authorList>
            <person name="Zhong Y."/>
            <person name="Wu W."/>
            <person name="Sun C."/>
            <person name="Zou P."/>
            <person name="Liu Y."/>
            <person name="Dai S."/>
            <person name="Zhou R."/>
        </authorList>
    </citation>
    <scope>NUCLEOTIDE SEQUENCE [LARGE SCALE GENOMIC DNA]</scope>
</reference>
<protein>
    <submittedName>
        <fullName evidence="1">Uncharacterized protein</fullName>
    </submittedName>
</protein>
<gene>
    <name evidence="1" type="ORF">MLD38_027328</name>
</gene>
<evidence type="ECO:0000313" key="1">
    <source>
        <dbReference type="EMBL" id="KAI4342741.1"/>
    </source>
</evidence>
<organism evidence="1 2">
    <name type="scientific">Melastoma candidum</name>
    <dbReference type="NCBI Taxonomy" id="119954"/>
    <lineage>
        <taxon>Eukaryota</taxon>
        <taxon>Viridiplantae</taxon>
        <taxon>Streptophyta</taxon>
        <taxon>Embryophyta</taxon>
        <taxon>Tracheophyta</taxon>
        <taxon>Spermatophyta</taxon>
        <taxon>Magnoliopsida</taxon>
        <taxon>eudicotyledons</taxon>
        <taxon>Gunneridae</taxon>
        <taxon>Pentapetalae</taxon>
        <taxon>rosids</taxon>
        <taxon>malvids</taxon>
        <taxon>Myrtales</taxon>
        <taxon>Melastomataceae</taxon>
        <taxon>Melastomatoideae</taxon>
        <taxon>Melastomateae</taxon>
        <taxon>Melastoma</taxon>
    </lineage>
</organism>
<sequence length="74" mass="7852">MMCLLSQAALLLRMESLDQGVAITETELPSTCMVTESVAGQVVGQYVEKAPVERSVDFSSGSKSGFDHSWGSAP</sequence>
<accession>A0ACB9P319</accession>
<keyword evidence="2" id="KW-1185">Reference proteome</keyword>
<dbReference type="Proteomes" id="UP001057402">
    <property type="component" value="Chromosome 7"/>
</dbReference>
<evidence type="ECO:0000313" key="2">
    <source>
        <dbReference type="Proteomes" id="UP001057402"/>
    </source>
</evidence>